<keyword evidence="4 10" id="KW-0418">Kinase</keyword>
<dbReference type="EMBL" id="CABPRJ010001491">
    <property type="protein sequence ID" value="VVC38671.1"/>
    <property type="molecule type" value="Genomic_DNA"/>
</dbReference>
<sequence length="453" mass="51859">MGASHSNRQDRSCPLDGEVNFDHFEILRAIGKGSFGKVCIVEKKDSRQMYAMKYMQKSRCIERDALKNVLREMEILTTLEHPFLVNLWFSFQDEEDLFMVSDLLLGGDLRYHLGQDVKFSENSIKLFACEIGSALEYLQSERIIHRDIKPENILLDEEGHAHITDFNIAATMHDKKLASSLSGTKPYIAPEVYLCSLGECPGYSYPVDWWSLGVTLYEVMSRCRPYDIHSGTTPREVRSMVMNSTLSTPIPPKCSEQLSVLFQRLLCINPEERITTVKKLKSVPCISRYNFAMILEKQIRPPFTPPKDRLNCDPTFELEEMIVEPNPLHRKPRRLAKQRSLQRTSMTIEDTELNRQLQQFKCYNREKELERKEMERKEHDWEQELIKAMNASTIPAIVPTMVTDRGGDLLTVPMITNERRRSSCKLNISPVSIQARLCAAAAAAAQTSSEGGS</sequence>
<comment type="similarity">
    <text evidence="7">Belongs to the protein kinase superfamily.</text>
</comment>
<name>A0A5E4N8D6_9HEMI</name>
<dbReference type="FunFam" id="1.10.510.10:FF:000169">
    <property type="entry name" value="Serine/threonine-protein kinase 32A"/>
    <property type="match status" value="1"/>
</dbReference>
<keyword evidence="3 6" id="KW-0547">Nucleotide-binding</keyword>
<gene>
    <name evidence="10" type="ORF">CINCED_3A018759</name>
</gene>
<dbReference type="InterPro" id="IPR011009">
    <property type="entry name" value="Kinase-like_dom_sf"/>
</dbReference>
<dbReference type="InterPro" id="IPR000719">
    <property type="entry name" value="Prot_kinase_dom"/>
</dbReference>
<dbReference type="SMART" id="SM00220">
    <property type="entry name" value="S_TKc"/>
    <property type="match status" value="1"/>
</dbReference>
<evidence type="ECO:0000256" key="3">
    <source>
        <dbReference type="ARBA" id="ARBA00022741"/>
    </source>
</evidence>
<dbReference type="GO" id="GO:0005524">
    <property type="term" value="F:ATP binding"/>
    <property type="evidence" value="ECO:0007669"/>
    <property type="project" value="UniProtKB-UniRule"/>
</dbReference>
<evidence type="ECO:0000313" key="11">
    <source>
        <dbReference type="Proteomes" id="UP000325440"/>
    </source>
</evidence>
<organism evidence="10 11">
    <name type="scientific">Cinara cedri</name>
    <dbReference type="NCBI Taxonomy" id="506608"/>
    <lineage>
        <taxon>Eukaryota</taxon>
        <taxon>Metazoa</taxon>
        <taxon>Ecdysozoa</taxon>
        <taxon>Arthropoda</taxon>
        <taxon>Hexapoda</taxon>
        <taxon>Insecta</taxon>
        <taxon>Pterygota</taxon>
        <taxon>Neoptera</taxon>
        <taxon>Paraneoptera</taxon>
        <taxon>Hemiptera</taxon>
        <taxon>Sternorrhyncha</taxon>
        <taxon>Aphidomorpha</taxon>
        <taxon>Aphidoidea</taxon>
        <taxon>Aphididae</taxon>
        <taxon>Lachninae</taxon>
        <taxon>Cinara</taxon>
    </lineage>
</organism>
<dbReference type="OrthoDB" id="354826at2759"/>
<dbReference type="PROSITE" id="PS50011">
    <property type="entry name" value="PROTEIN_KINASE_DOM"/>
    <property type="match status" value="1"/>
</dbReference>
<dbReference type="PROSITE" id="PS00108">
    <property type="entry name" value="PROTEIN_KINASE_ST"/>
    <property type="match status" value="1"/>
</dbReference>
<dbReference type="SUPFAM" id="SSF56112">
    <property type="entry name" value="Protein kinase-like (PK-like)"/>
    <property type="match status" value="1"/>
</dbReference>
<evidence type="ECO:0000259" key="9">
    <source>
        <dbReference type="PROSITE" id="PS50011"/>
    </source>
</evidence>
<dbReference type="CDD" id="cd05578">
    <property type="entry name" value="STKc_Yank1"/>
    <property type="match status" value="1"/>
</dbReference>
<dbReference type="GO" id="GO:0004703">
    <property type="term" value="F:G protein-coupled receptor kinase activity"/>
    <property type="evidence" value="ECO:0007669"/>
    <property type="project" value="TreeGrafter"/>
</dbReference>
<reference evidence="10 11" key="1">
    <citation type="submission" date="2019-08" db="EMBL/GenBank/DDBJ databases">
        <authorList>
            <person name="Alioto T."/>
            <person name="Alioto T."/>
            <person name="Gomez Garrido J."/>
        </authorList>
    </citation>
    <scope>NUCLEOTIDE SEQUENCE [LARGE SCALE GENOMIC DNA]</scope>
</reference>
<dbReference type="PANTHER" id="PTHR24355">
    <property type="entry name" value="G PROTEIN-COUPLED RECEPTOR KINASE/RIBOSOMAL PROTEIN S6 KINASE"/>
    <property type="match status" value="1"/>
</dbReference>
<feature type="coiled-coil region" evidence="8">
    <location>
        <begin position="357"/>
        <end position="391"/>
    </location>
</feature>
<dbReference type="PANTHER" id="PTHR24355:SF30">
    <property type="entry name" value="SERINE_THREONINE-PROTEIN KINASE 32B ISOFORM X1"/>
    <property type="match status" value="1"/>
</dbReference>
<dbReference type="FunFam" id="3.30.200.20:FF:000347">
    <property type="entry name" value="serine/threonine-protein kinase 32A isoform X2"/>
    <property type="match status" value="1"/>
</dbReference>
<proteinExistence type="inferred from homology"/>
<evidence type="ECO:0000256" key="7">
    <source>
        <dbReference type="RuleBase" id="RU000304"/>
    </source>
</evidence>
<evidence type="ECO:0000256" key="1">
    <source>
        <dbReference type="ARBA" id="ARBA00022527"/>
    </source>
</evidence>
<evidence type="ECO:0000313" key="10">
    <source>
        <dbReference type="EMBL" id="VVC38671.1"/>
    </source>
</evidence>
<accession>A0A5E4N8D6</accession>
<evidence type="ECO:0000256" key="6">
    <source>
        <dbReference type="PROSITE-ProRule" id="PRU10141"/>
    </source>
</evidence>
<dbReference type="PROSITE" id="PS00107">
    <property type="entry name" value="PROTEIN_KINASE_ATP"/>
    <property type="match status" value="1"/>
</dbReference>
<evidence type="ECO:0000256" key="4">
    <source>
        <dbReference type="ARBA" id="ARBA00022777"/>
    </source>
</evidence>
<feature type="domain" description="Protein kinase" evidence="9">
    <location>
        <begin position="24"/>
        <end position="286"/>
    </location>
</feature>
<feature type="binding site" evidence="6">
    <location>
        <position position="53"/>
    </location>
    <ligand>
        <name>ATP</name>
        <dbReference type="ChEBI" id="CHEBI:30616"/>
    </ligand>
</feature>
<dbReference type="Gene3D" id="1.10.510.10">
    <property type="entry name" value="Transferase(Phosphotransferase) domain 1"/>
    <property type="match status" value="1"/>
</dbReference>
<dbReference type="InterPro" id="IPR017441">
    <property type="entry name" value="Protein_kinase_ATP_BS"/>
</dbReference>
<keyword evidence="8" id="KW-0175">Coiled coil</keyword>
<dbReference type="GO" id="GO:0009966">
    <property type="term" value="P:regulation of signal transduction"/>
    <property type="evidence" value="ECO:0007669"/>
    <property type="project" value="TreeGrafter"/>
</dbReference>
<dbReference type="GO" id="GO:0001664">
    <property type="term" value="F:G protein-coupled receptor binding"/>
    <property type="evidence" value="ECO:0007669"/>
    <property type="project" value="TreeGrafter"/>
</dbReference>
<dbReference type="InterPro" id="IPR008271">
    <property type="entry name" value="Ser/Thr_kinase_AS"/>
</dbReference>
<dbReference type="Gene3D" id="3.30.200.20">
    <property type="entry name" value="Phosphorylase Kinase, domain 1"/>
    <property type="match status" value="1"/>
</dbReference>
<keyword evidence="5 6" id="KW-0067">ATP-binding</keyword>
<keyword evidence="2" id="KW-0808">Transferase</keyword>
<dbReference type="Proteomes" id="UP000325440">
    <property type="component" value="Unassembled WGS sequence"/>
</dbReference>
<dbReference type="GO" id="GO:0007186">
    <property type="term" value="P:G protein-coupled receptor signaling pathway"/>
    <property type="evidence" value="ECO:0007669"/>
    <property type="project" value="TreeGrafter"/>
</dbReference>
<evidence type="ECO:0000256" key="5">
    <source>
        <dbReference type="ARBA" id="ARBA00022840"/>
    </source>
</evidence>
<dbReference type="Pfam" id="PF00069">
    <property type="entry name" value="Pkinase"/>
    <property type="match status" value="1"/>
</dbReference>
<keyword evidence="1 7" id="KW-0723">Serine/threonine-protein kinase</keyword>
<dbReference type="AlphaFoldDB" id="A0A5E4N8D6"/>
<evidence type="ECO:0000256" key="8">
    <source>
        <dbReference type="SAM" id="Coils"/>
    </source>
</evidence>
<keyword evidence="11" id="KW-1185">Reference proteome</keyword>
<protein>
    <submittedName>
        <fullName evidence="10">Protein kinase domain,Protein kinase-like domain,Protein kinase, ATP binding site,Serine/threonine</fullName>
    </submittedName>
</protein>
<evidence type="ECO:0000256" key="2">
    <source>
        <dbReference type="ARBA" id="ARBA00022679"/>
    </source>
</evidence>